<evidence type="ECO:0000256" key="1">
    <source>
        <dbReference type="SAM" id="MobiDB-lite"/>
    </source>
</evidence>
<comment type="caution">
    <text evidence="2">The sequence shown here is derived from an EMBL/GenBank/DDBJ whole genome shotgun (WGS) entry which is preliminary data.</text>
</comment>
<evidence type="ECO:0000313" key="2">
    <source>
        <dbReference type="EMBL" id="KAJ7611168.1"/>
    </source>
</evidence>
<reference evidence="2" key="1">
    <citation type="submission" date="2023-03" db="EMBL/GenBank/DDBJ databases">
        <title>Massive genome expansion in bonnet fungi (Mycena s.s.) driven by repeated elements and novel gene families across ecological guilds.</title>
        <authorList>
            <consortium name="Lawrence Berkeley National Laboratory"/>
            <person name="Harder C.B."/>
            <person name="Miyauchi S."/>
            <person name="Viragh M."/>
            <person name="Kuo A."/>
            <person name="Thoen E."/>
            <person name="Andreopoulos B."/>
            <person name="Lu D."/>
            <person name="Skrede I."/>
            <person name="Drula E."/>
            <person name="Henrissat B."/>
            <person name="Morin E."/>
            <person name="Kohler A."/>
            <person name="Barry K."/>
            <person name="LaButti K."/>
            <person name="Morin E."/>
            <person name="Salamov A."/>
            <person name="Lipzen A."/>
            <person name="Mereny Z."/>
            <person name="Hegedus B."/>
            <person name="Baldrian P."/>
            <person name="Stursova M."/>
            <person name="Weitz H."/>
            <person name="Taylor A."/>
            <person name="Grigoriev I.V."/>
            <person name="Nagy L.G."/>
            <person name="Martin F."/>
            <person name="Kauserud H."/>
        </authorList>
    </citation>
    <scope>NUCLEOTIDE SEQUENCE</scope>
    <source>
        <strain evidence="2">9284</strain>
    </source>
</reference>
<organism evidence="2 3">
    <name type="scientific">Roridomyces roridus</name>
    <dbReference type="NCBI Taxonomy" id="1738132"/>
    <lineage>
        <taxon>Eukaryota</taxon>
        <taxon>Fungi</taxon>
        <taxon>Dikarya</taxon>
        <taxon>Basidiomycota</taxon>
        <taxon>Agaricomycotina</taxon>
        <taxon>Agaricomycetes</taxon>
        <taxon>Agaricomycetidae</taxon>
        <taxon>Agaricales</taxon>
        <taxon>Marasmiineae</taxon>
        <taxon>Mycenaceae</taxon>
        <taxon>Roridomyces</taxon>
    </lineage>
</organism>
<accession>A0AAD7B629</accession>
<feature type="compositionally biased region" description="Polar residues" evidence="1">
    <location>
        <begin position="277"/>
        <end position="288"/>
    </location>
</feature>
<name>A0AAD7B629_9AGAR</name>
<dbReference type="Proteomes" id="UP001221142">
    <property type="component" value="Unassembled WGS sequence"/>
</dbReference>
<gene>
    <name evidence="2" type="ORF">FB45DRAFT_320115</name>
</gene>
<feature type="compositionally biased region" description="Polar residues" evidence="1">
    <location>
        <begin position="257"/>
        <end position="269"/>
    </location>
</feature>
<proteinExistence type="predicted"/>
<dbReference type="AlphaFoldDB" id="A0AAD7B629"/>
<protein>
    <submittedName>
        <fullName evidence="2">Uncharacterized protein</fullName>
    </submittedName>
</protein>
<evidence type="ECO:0000313" key="3">
    <source>
        <dbReference type="Proteomes" id="UP001221142"/>
    </source>
</evidence>
<keyword evidence="3" id="KW-1185">Reference proteome</keyword>
<feature type="compositionally biased region" description="Low complexity" evidence="1">
    <location>
        <begin position="296"/>
        <end position="319"/>
    </location>
</feature>
<dbReference type="EMBL" id="JARKIF010000033">
    <property type="protein sequence ID" value="KAJ7611168.1"/>
    <property type="molecule type" value="Genomic_DNA"/>
</dbReference>
<sequence length="538" mass="55852">MNCQFAFGPNRSFFCAAGPIRTWSENNLPSGLLRVLQDSRLEITHDVALPMESGLHAASWKTTGGQDGFDNTNLGPTYARLARFIQTTSGHTLRTVFGANSSYFSISSSGYSWQNIPAALEEQIHNCMSIRRPTCVALGVQGSYIALFNDGTVSFDLRGGYPLVDGMIRNAVEAARRGGIMYIALNPFVPGEYYGVFGDGSASWNFPTAWSENVTFVSRHIRRAATEPSGTQSSPGGLDAASPGGTAPVADVLPDRNSVSQLPTPSTSPVVAPRSVSIPTASSPTIAHTSPPLSPSTPTMASISPSSATAASAPAQRPPVSSKNSWQKNLSKGLKVANKVVRVLPITLPGAAQASSTIQNTQSVLNIGSTLLNTANAGQVQGQDTTTTMLNMGAALFNAGARNSASGTLNAGAALLNQVNVDQQGGVTGTTQAIVDLFNQNQTPGDMQTDTQVVNTAQAVLNFGAAVLDQVGDKKGGKEDKLAVGGSQPVVGVVESVTVGVSDPGQQPQVVVQETVYSVGTGGVTDVEGTQVTVQVDN</sequence>
<feature type="region of interest" description="Disordered" evidence="1">
    <location>
        <begin position="225"/>
        <end position="327"/>
    </location>
</feature>